<gene>
    <name evidence="1" type="ORF">SCE1572_08180</name>
</gene>
<dbReference type="HOGENOM" id="CLU_2332179_0_0_7"/>
<dbReference type="eggNOG" id="COG3842">
    <property type="taxonomic scope" value="Bacteria"/>
</dbReference>
<dbReference type="SUPFAM" id="SSF52540">
    <property type="entry name" value="P-loop containing nucleoside triphosphate hydrolases"/>
    <property type="match status" value="1"/>
</dbReference>
<proteinExistence type="predicted"/>
<organism evidence="1">
    <name type="scientific">Sorangium cellulosum So0157-2</name>
    <dbReference type="NCBI Taxonomy" id="1254432"/>
    <lineage>
        <taxon>Bacteria</taxon>
        <taxon>Pseudomonadati</taxon>
        <taxon>Myxococcota</taxon>
        <taxon>Polyangia</taxon>
        <taxon>Polyangiales</taxon>
        <taxon>Polyangiaceae</taxon>
        <taxon>Sorangium</taxon>
    </lineage>
</organism>
<accession>S4XRL2</accession>
<name>S4XRL2_SORCE</name>
<dbReference type="EMBL" id="CP003969">
    <property type="protein sequence ID" value="AGP34485.1"/>
    <property type="molecule type" value="Genomic_DNA"/>
</dbReference>
<dbReference type="KEGG" id="scu:SCE1572_08180"/>
<evidence type="ECO:0000313" key="1">
    <source>
        <dbReference type="EMBL" id="AGP34485.1"/>
    </source>
</evidence>
<dbReference type="Gene3D" id="3.40.50.300">
    <property type="entry name" value="P-loop containing nucleotide triphosphate hydrolases"/>
    <property type="match status" value="1"/>
</dbReference>
<dbReference type="PATRIC" id="fig|1254432.3.peg.1824"/>
<evidence type="ECO:0008006" key="2">
    <source>
        <dbReference type="Google" id="ProtNLM"/>
    </source>
</evidence>
<reference evidence="1" key="1">
    <citation type="journal article" date="2013" name="Sci. Rep.">
        <title>Extraordinary expansion of a Sorangium cellulosum genome from an alkaline milieu.</title>
        <authorList>
            <person name="Han K."/>
            <person name="Li Z.F."/>
            <person name="Peng R."/>
            <person name="Zhu L.P."/>
            <person name="Zhou T."/>
            <person name="Wang L.G."/>
            <person name="Li S.G."/>
            <person name="Zhang X.B."/>
            <person name="Hu W."/>
            <person name="Wu Z.H."/>
            <person name="Qin N."/>
            <person name="Li Y.Z."/>
        </authorList>
    </citation>
    <scope>NUCLEOTIDE SEQUENCE [LARGE SCALE GENOMIC DNA]</scope>
    <source>
        <strain evidence="1">So0157-2</strain>
    </source>
</reference>
<sequence length="98" mass="10190">MGAAGGARFLRPARRRHPAAAGLIRDERGAFLSGYLEALALPTIVVTHDAADARLLGQRVAVLEAGRVTQAGTWEELAARPASRFVEEVVASARGGGG</sequence>
<dbReference type="RefSeq" id="WP_020733621.1">
    <property type="nucleotide sequence ID" value="NC_021658.1"/>
</dbReference>
<dbReference type="InterPro" id="IPR027417">
    <property type="entry name" value="P-loop_NTPase"/>
</dbReference>
<dbReference type="STRING" id="1254432.SCE1572_08180"/>
<dbReference type="AlphaFoldDB" id="S4XRL2"/>
<protein>
    <recommendedName>
        <fullName evidence="2">ABC transporter domain-containing protein</fullName>
    </recommendedName>
</protein>
<dbReference type="Proteomes" id="UP000014803">
    <property type="component" value="Chromosome"/>
</dbReference>